<evidence type="ECO:0000313" key="5">
    <source>
        <dbReference type="Proteomes" id="UP000075604"/>
    </source>
</evidence>
<dbReference type="InterPro" id="IPR041664">
    <property type="entry name" value="AAA_16"/>
</dbReference>
<dbReference type="Proteomes" id="UP000075502">
    <property type="component" value="Unassembled WGS sequence"/>
</dbReference>
<evidence type="ECO:0000259" key="1">
    <source>
        <dbReference type="Pfam" id="PF13191"/>
    </source>
</evidence>
<dbReference type="Pfam" id="PF13191">
    <property type="entry name" value="AAA_16"/>
    <property type="match status" value="1"/>
</dbReference>
<accession>A0A150PAW6</accession>
<gene>
    <name evidence="2" type="ORF">BE04_43970</name>
    <name evidence="3" type="ORF">BE21_35840</name>
</gene>
<protein>
    <recommendedName>
        <fullName evidence="1">Orc1-like AAA ATPase domain-containing protein</fullName>
    </recommendedName>
</protein>
<proteinExistence type="predicted"/>
<dbReference type="Proteomes" id="UP000075604">
    <property type="component" value="Unassembled WGS sequence"/>
</dbReference>
<dbReference type="InterPro" id="IPR027417">
    <property type="entry name" value="P-loop_NTPase"/>
</dbReference>
<reference evidence="4 5" key="1">
    <citation type="submission" date="2014-02" db="EMBL/GenBank/DDBJ databases">
        <title>The small core and large imbalanced accessory genome model reveals a collaborative survival strategy of Sorangium cellulosum strains in nature.</title>
        <authorList>
            <person name="Han K."/>
            <person name="Peng R."/>
            <person name="Blom J."/>
            <person name="Li Y.-Z."/>
        </authorList>
    </citation>
    <scope>NUCLEOTIDE SEQUENCE [LARGE SCALE GENOMIC DNA]</scope>
    <source>
        <strain evidence="3 4">So0007-03</strain>
        <strain evidence="2 5">So0157-18</strain>
    </source>
</reference>
<comment type="caution">
    <text evidence="2">The sequence shown here is derived from an EMBL/GenBank/DDBJ whole genome shotgun (WGS) entry which is preliminary data.</text>
</comment>
<evidence type="ECO:0000313" key="4">
    <source>
        <dbReference type="Proteomes" id="UP000075502"/>
    </source>
</evidence>
<dbReference type="Gene3D" id="3.40.50.300">
    <property type="entry name" value="P-loop containing nucleotide triphosphate hydrolases"/>
    <property type="match status" value="1"/>
</dbReference>
<sequence>MTPRPKPTRSACFQPDNYVDLALFTNREELLSDLVERLKSVLEPGGPGQARILVRGHRGVGKSILTRKALDTVISSPGALRVIVDGAQTGHGPDAVLKRIAADLGREATENANDPALQKGAELLQRFAALTKVSVKEVRQWSRNIQLGAAVKSKLVESVQVEFGITGAVGRVRTVEESYERAVDADFLRDKVQDFLSDCRAAGEHVVLFVDNLDQVGYAEIEEDVRRVTDLAKAILGFRDCVVVANLRTEFVSADLRKLYSNEVVVKGLEPEELLRIAKTRMGTAGPDKRLALKEAGFEKLAAKLASWTTNAWGYLSWLADLDYERIDFPPDDGDRLREALLRIAENRFAGLRGEEIRRVAAAFKHAPHQFLTGVELDTHGVTQELRQRALRYGALVPDWLLSPDRYMLSPGLHFLCEHVAGQAP</sequence>
<dbReference type="AlphaFoldDB" id="A0A150PAW6"/>
<feature type="domain" description="Orc1-like AAA ATPase" evidence="1">
    <location>
        <begin position="26"/>
        <end position="217"/>
    </location>
</feature>
<evidence type="ECO:0000313" key="2">
    <source>
        <dbReference type="EMBL" id="KYF52834.1"/>
    </source>
</evidence>
<dbReference type="SUPFAM" id="SSF52540">
    <property type="entry name" value="P-loop containing nucleoside triphosphate hydrolases"/>
    <property type="match status" value="1"/>
</dbReference>
<name>A0A150PAW6_SORCE</name>
<organism evidence="2 5">
    <name type="scientific">Sorangium cellulosum</name>
    <name type="common">Polyangium cellulosum</name>
    <dbReference type="NCBI Taxonomy" id="56"/>
    <lineage>
        <taxon>Bacteria</taxon>
        <taxon>Pseudomonadati</taxon>
        <taxon>Myxococcota</taxon>
        <taxon>Polyangia</taxon>
        <taxon>Polyangiales</taxon>
        <taxon>Polyangiaceae</taxon>
        <taxon>Sorangium</taxon>
    </lineage>
</organism>
<dbReference type="EMBL" id="JELX01003248">
    <property type="protein sequence ID" value="KYF52834.1"/>
    <property type="molecule type" value="Genomic_DNA"/>
</dbReference>
<dbReference type="EMBL" id="JEME01001734">
    <property type="protein sequence ID" value="KYG06265.1"/>
    <property type="molecule type" value="Genomic_DNA"/>
</dbReference>
<evidence type="ECO:0000313" key="3">
    <source>
        <dbReference type="EMBL" id="KYG06265.1"/>
    </source>
</evidence>